<dbReference type="CDD" id="cd04301">
    <property type="entry name" value="NAT_SF"/>
    <property type="match status" value="1"/>
</dbReference>
<evidence type="ECO:0000313" key="2">
    <source>
        <dbReference type="EMBL" id="MFC4334937.1"/>
    </source>
</evidence>
<feature type="domain" description="N-acetyltransferase" evidence="1">
    <location>
        <begin position="152"/>
        <end position="299"/>
    </location>
</feature>
<evidence type="ECO:0000313" key="3">
    <source>
        <dbReference type="Proteomes" id="UP001595823"/>
    </source>
</evidence>
<sequence>MTVLTRTIGTGEDQLARMRELATRLWSWSSRWHPGELAAFWWERGGPLEEWRISTWQRNDVTVGWAWSKSPGRLDVQVDPAHPELTDLILDWFEDSPVGRPRTVVTVLEAESSLIRAFEERGFAVDPAGPYFAHLRLDLSDLAGEATAVGEFKARPVRGLSDAEKRADLHRAVFGGDRRGGEVNSRAYRSLMGDEQYRRGLDWLVESADGTPAAYCLAWLDPVNAVAALEPVGTDPRYRRRGLARLAMLGALRAARDEGAEYVRVCARGDDGYTAAKALYEDLGFRCYARNVKLVRDAA</sequence>
<organism evidence="2 3">
    <name type="scientific">Salininema proteolyticum</name>
    <dbReference type="NCBI Taxonomy" id="1607685"/>
    <lineage>
        <taxon>Bacteria</taxon>
        <taxon>Bacillati</taxon>
        <taxon>Actinomycetota</taxon>
        <taxon>Actinomycetes</taxon>
        <taxon>Glycomycetales</taxon>
        <taxon>Glycomycetaceae</taxon>
        <taxon>Salininema</taxon>
    </lineage>
</organism>
<dbReference type="Gene3D" id="3.40.630.30">
    <property type="match status" value="1"/>
</dbReference>
<reference evidence="3" key="1">
    <citation type="journal article" date="2019" name="Int. J. Syst. Evol. Microbiol.">
        <title>The Global Catalogue of Microorganisms (GCM) 10K type strain sequencing project: providing services to taxonomists for standard genome sequencing and annotation.</title>
        <authorList>
            <consortium name="The Broad Institute Genomics Platform"/>
            <consortium name="The Broad Institute Genome Sequencing Center for Infectious Disease"/>
            <person name="Wu L."/>
            <person name="Ma J."/>
        </authorList>
    </citation>
    <scope>NUCLEOTIDE SEQUENCE [LARGE SCALE GENOMIC DNA]</scope>
    <source>
        <strain evidence="3">IBRC-M 10908</strain>
    </source>
</reference>
<dbReference type="Pfam" id="PF00583">
    <property type="entry name" value="Acetyltransf_1"/>
    <property type="match status" value="1"/>
</dbReference>
<dbReference type="PROSITE" id="PS51186">
    <property type="entry name" value="GNAT"/>
    <property type="match status" value="1"/>
</dbReference>
<proteinExistence type="predicted"/>
<gene>
    <name evidence="2" type="ORF">ACFPET_06985</name>
</gene>
<accession>A0ABV8TWS5</accession>
<dbReference type="InterPro" id="IPR000182">
    <property type="entry name" value="GNAT_dom"/>
</dbReference>
<keyword evidence="2" id="KW-0012">Acyltransferase</keyword>
<dbReference type="GO" id="GO:0016746">
    <property type="term" value="F:acyltransferase activity"/>
    <property type="evidence" value="ECO:0007669"/>
    <property type="project" value="UniProtKB-KW"/>
</dbReference>
<dbReference type="EC" id="2.3.-.-" evidence="2"/>
<evidence type="ECO:0000259" key="1">
    <source>
        <dbReference type="PROSITE" id="PS51186"/>
    </source>
</evidence>
<dbReference type="InterPro" id="IPR016181">
    <property type="entry name" value="Acyl_CoA_acyltransferase"/>
</dbReference>
<dbReference type="EMBL" id="JBHSDK010000010">
    <property type="protein sequence ID" value="MFC4334937.1"/>
    <property type="molecule type" value="Genomic_DNA"/>
</dbReference>
<comment type="caution">
    <text evidence="2">The sequence shown here is derived from an EMBL/GenBank/DDBJ whole genome shotgun (WGS) entry which is preliminary data.</text>
</comment>
<dbReference type="SUPFAM" id="SSF55729">
    <property type="entry name" value="Acyl-CoA N-acyltransferases (Nat)"/>
    <property type="match status" value="1"/>
</dbReference>
<name>A0ABV8TWS5_9ACTN</name>
<protein>
    <submittedName>
        <fullName evidence="2">GNAT family N-acetyltransferase</fullName>
        <ecNumber evidence="2">2.3.-.-</ecNumber>
    </submittedName>
</protein>
<dbReference type="RefSeq" id="WP_380619122.1">
    <property type="nucleotide sequence ID" value="NZ_JBHSDK010000010.1"/>
</dbReference>
<dbReference type="Proteomes" id="UP001595823">
    <property type="component" value="Unassembled WGS sequence"/>
</dbReference>
<keyword evidence="3" id="KW-1185">Reference proteome</keyword>
<keyword evidence="2" id="KW-0808">Transferase</keyword>